<dbReference type="Pfam" id="PF14464">
    <property type="entry name" value="Prok-JAB"/>
    <property type="match status" value="1"/>
</dbReference>
<keyword evidence="2" id="KW-0479">Metal-binding</keyword>
<protein>
    <recommendedName>
        <fullName evidence="7">JAB domain-containing protein</fullName>
    </recommendedName>
</protein>
<dbReference type="InterPro" id="IPR028090">
    <property type="entry name" value="JAB_dom_prok"/>
</dbReference>
<dbReference type="AlphaFoldDB" id="A0A512H714"/>
<feature type="region of interest" description="Disordered" evidence="6">
    <location>
        <begin position="1"/>
        <end position="22"/>
    </location>
</feature>
<dbReference type="OrthoDB" id="9802958at2"/>
<reference evidence="8 9" key="1">
    <citation type="submission" date="2019-07" db="EMBL/GenBank/DDBJ databases">
        <title>Whole genome shotgun sequence of Rhodospirillum oryzae NBRC 107573.</title>
        <authorList>
            <person name="Hosoyama A."/>
            <person name="Uohara A."/>
            <person name="Ohji S."/>
            <person name="Ichikawa N."/>
        </authorList>
    </citation>
    <scope>NUCLEOTIDE SEQUENCE [LARGE SCALE GENOMIC DNA]</scope>
    <source>
        <strain evidence="8 9">NBRC 107573</strain>
    </source>
</reference>
<evidence type="ECO:0000256" key="4">
    <source>
        <dbReference type="ARBA" id="ARBA00022833"/>
    </source>
</evidence>
<dbReference type="Gene3D" id="3.40.140.10">
    <property type="entry name" value="Cytidine Deaminase, domain 2"/>
    <property type="match status" value="1"/>
</dbReference>
<dbReference type="Proteomes" id="UP000321567">
    <property type="component" value="Unassembled WGS sequence"/>
</dbReference>
<organism evidence="8 9">
    <name type="scientific">Pararhodospirillum oryzae</name>
    <dbReference type="NCBI Taxonomy" id="478448"/>
    <lineage>
        <taxon>Bacteria</taxon>
        <taxon>Pseudomonadati</taxon>
        <taxon>Pseudomonadota</taxon>
        <taxon>Alphaproteobacteria</taxon>
        <taxon>Rhodospirillales</taxon>
        <taxon>Rhodospirillaceae</taxon>
        <taxon>Pararhodospirillum</taxon>
    </lineage>
</organism>
<evidence type="ECO:0000313" key="8">
    <source>
        <dbReference type="EMBL" id="GEO81242.1"/>
    </source>
</evidence>
<keyword evidence="9" id="KW-1185">Reference proteome</keyword>
<keyword evidence="4" id="KW-0862">Zinc</keyword>
<evidence type="ECO:0000256" key="3">
    <source>
        <dbReference type="ARBA" id="ARBA00022801"/>
    </source>
</evidence>
<evidence type="ECO:0000256" key="5">
    <source>
        <dbReference type="ARBA" id="ARBA00023049"/>
    </source>
</evidence>
<feature type="compositionally biased region" description="Low complexity" evidence="6">
    <location>
        <begin position="7"/>
        <end position="22"/>
    </location>
</feature>
<evidence type="ECO:0000313" key="9">
    <source>
        <dbReference type="Proteomes" id="UP000321567"/>
    </source>
</evidence>
<dbReference type="InterPro" id="IPR051929">
    <property type="entry name" value="VirAsm_ModProt"/>
</dbReference>
<dbReference type="SUPFAM" id="SSF102712">
    <property type="entry name" value="JAB1/MPN domain"/>
    <property type="match status" value="1"/>
</dbReference>
<name>A0A512H714_9PROT</name>
<comment type="caution">
    <text evidence="8">The sequence shown here is derived from an EMBL/GenBank/DDBJ whole genome shotgun (WGS) entry which is preliminary data.</text>
</comment>
<dbReference type="GO" id="GO:0008235">
    <property type="term" value="F:metalloexopeptidase activity"/>
    <property type="evidence" value="ECO:0007669"/>
    <property type="project" value="TreeGrafter"/>
</dbReference>
<gene>
    <name evidence="8" type="ORF">ROR02_13730</name>
</gene>
<accession>A0A512H714</accession>
<proteinExistence type="predicted"/>
<evidence type="ECO:0000256" key="6">
    <source>
        <dbReference type="SAM" id="MobiDB-lite"/>
    </source>
</evidence>
<dbReference type="GO" id="GO:0006508">
    <property type="term" value="P:proteolysis"/>
    <property type="evidence" value="ECO:0007669"/>
    <property type="project" value="UniProtKB-KW"/>
</dbReference>
<keyword evidence="1" id="KW-0645">Protease</keyword>
<dbReference type="EMBL" id="BJZO01000031">
    <property type="protein sequence ID" value="GEO81242.1"/>
    <property type="molecule type" value="Genomic_DNA"/>
</dbReference>
<dbReference type="RefSeq" id="WP_147163282.1">
    <property type="nucleotide sequence ID" value="NZ_BJZO01000031.1"/>
</dbReference>
<sequence length="184" mass="19114">MPGSDMPTTVEPTTVEPNTVEPNTVEPTTVEQVSLPFCLAQAMTSAARAAFPEEACGLLSGRREGAWVHVHGVHPVVNAAVTPRTGFAIPPEHRLALTRALRPLGQTVVGHWHSHPGGHGAPSGLDGTLAAESGLVWIIVGVPAPGARALPPRAFLALGPDTAPPDRLRPLPLRPLAPSPLING</sequence>
<evidence type="ECO:0000259" key="7">
    <source>
        <dbReference type="Pfam" id="PF14464"/>
    </source>
</evidence>
<dbReference type="PANTHER" id="PTHR34858">
    <property type="entry name" value="CYSO-CYSTEINE PEPTIDASE"/>
    <property type="match status" value="1"/>
</dbReference>
<evidence type="ECO:0000256" key="1">
    <source>
        <dbReference type="ARBA" id="ARBA00022670"/>
    </source>
</evidence>
<dbReference type="PANTHER" id="PTHR34858:SF1">
    <property type="entry name" value="CYSO-CYSTEINE PEPTIDASE"/>
    <property type="match status" value="1"/>
</dbReference>
<feature type="domain" description="JAB" evidence="7">
    <location>
        <begin position="40"/>
        <end position="142"/>
    </location>
</feature>
<evidence type="ECO:0000256" key="2">
    <source>
        <dbReference type="ARBA" id="ARBA00022723"/>
    </source>
</evidence>
<keyword evidence="5" id="KW-0482">Metalloprotease</keyword>
<dbReference type="CDD" id="cd08070">
    <property type="entry name" value="MPN_like"/>
    <property type="match status" value="1"/>
</dbReference>
<dbReference type="GO" id="GO:0008270">
    <property type="term" value="F:zinc ion binding"/>
    <property type="evidence" value="ECO:0007669"/>
    <property type="project" value="TreeGrafter"/>
</dbReference>
<keyword evidence="3" id="KW-0378">Hydrolase</keyword>